<evidence type="ECO:0000313" key="3">
    <source>
        <dbReference type="Proteomes" id="UP001187192"/>
    </source>
</evidence>
<feature type="compositionally biased region" description="Polar residues" evidence="1">
    <location>
        <begin position="68"/>
        <end position="77"/>
    </location>
</feature>
<feature type="region of interest" description="Disordered" evidence="1">
    <location>
        <begin position="1"/>
        <end position="77"/>
    </location>
</feature>
<dbReference type="AlphaFoldDB" id="A0AA88DQT3"/>
<dbReference type="Proteomes" id="UP001187192">
    <property type="component" value="Unassembled WGS sequence"/>
</dbReference>
<sequence>MPQLKRKQSTRGKRSSHLPSDDQDIVGSQPAGSLSARSDRETLIYNLPTPFPLKSPITLISRGGDNGGSSTQRETLT</sequence>
<dbReference type="EMBL" id="BTGU01000093">
    <property type="protein sequence ID" value="GMN59927.1"/>
    <property type="molecule type" value="Genomic_DNA"/>
</dbReference>
<organism evidence="2 3">
    <name type="scientific">Ficus carica</name>
    <name type="common">Common fig</name>
    <dbReference type="NCBI Taxonomy" id="3494"/>
    <lineage>
        <taxon>Eukaryota</taxon>
        <taxon>Viridiplantae</taxon>
        <taxon>Streptophyta</taxon>
        <taxon>Embryophyta</taxon>
        <taxon>Tracheophyta</taxon>
        <taxon>Spermatophyta</taxon>
        <taxon>Magnoliopsida</taxon>
        <taxon>eudicotyledons</taxon>
        <taxon>Gunneridae</taxon>
        <taxon>Pentapetalae</taxon>
        <taxon>rosids</taxon>
        <taxon>fabids</taxon>
        <taxon>Rosales</taxon>
        <taxon>Moraceae</taxon>
        <taxon>Ficeae</taxon>
        <taxon>Ficus</taxon>
    </lineage>
</organism>
<reference evidence="2" key="1">
    <citation type="submission" date="2023-07" db="EMBL/GenBank/DDBJ databases">
        <title>draft genome sequence of fig (Ficus carica).</title>
        <authorList>
            <person name="Takahashi T."/>
            <person name="Nishimura K."/>
        </authorList>
    </citation>
    <scope>NUCLEOTIDE SEQUENCE</scope>
</reference>
<accession>A0AA88DQT3</accession>
<comment type="caution">
    <text evidence="2">The sequence shown here is derived from an EMBL/GenBank/DDBJ whole genome shotgun (WGS) entry which is preliminary data.</text>
</comment>
<feature type="compositionally biased region" description="Basic residues" evidence="1">
    <location>
        <begin position="1"/>
        <end position="16"/>
    </location>
</feature>
<keyword evidence="3" id="KW-1185">Reference proteome</keyword>
<proteinExistence type="predicted"/>
<evidence type="ECO:0000256" key="1">
    <source>
        <dbReference type="SAM" id="MobiDB-lite"/>
    </source>
</evidence>
<protein>
    <submittedName>
        <fullName evidence="2">Uncharacterized protein</fullName>
    </submittedName>
</protein>
<gene>
    <name evidence="2" type="ORF">TIFTF001_029022</name>
</gene>
<evidence type="ECO:0000313" key="2">
    <source>
        <dbReference type="EMBL" id="GMN59927.1"/>
    </source>
</evidence>
<name>A0AA88DQT3_FICCA</name>